<dbReference type="InterPro" id="IPR006119">
    <property type="entry name" value="Resolv_N"/>
</dbReference>
<feature type="domain" description="Resolvase/invertase-type recombinase catalytic" evidence="1">
    <location>
        <begin position="33"/>
        <end position="134"/>
    </location>
</feature>
<accession>A0A2A9FDL5</accession>
<evidence type="ECO:0000259" key="1">
    <source>
        <dbReference type="Pfam" id="PF00239"/>
    </source>
</evidence>
<dbReference type="RefSeq" id="WP_098513350.1">
    <property type="nucleotide sequence ID" value="NZ_JBIAKZ010000042.1"/>
</dbReference>
<evidence type="ECO:0000313" key="3">
    <source>
        <dbReference type="Proteomes" id="UP000243542"/>
    </source>
</evidence>
<keyword evidence="3" id="KW-1185">Reference proteome</keyword>
<organism evidence="2 3">
    <name type="scientific">Amycolatopsis sulphurea</name>
    <dbReference type="NCBI Taxonomy" id="76022"/>
    <lineage>
        <taxon>Bacteria</taxon>
        <taxon>Bacillati</taxon>
        <taxon>Actinomycetota</taxon>
        <taxon>Actinomycetes</taxon>
        <taxon>Pseudonocardiales</taxon>
        <taxon>Pseudonocardiaceae</taxon>
        <taxon>Amycolatopsis</taxon>
    </lineage>
</organism>
<dbReference type="Gene3D" id="3.40.50.1390">
    <property type="entry name" value="Resolvase, N-terminal catalytic domain"/>
    <property type="match status" value="1"/>
</dbReference>
<dbReference type="EMBL" id="PDJK01000002">
    <property type="protein sequence ID" value="PFG49454.1"/>
    <property type="molecule type" value="Genomic_DNA"/>
</dbReference>
<dbReference type="InterPro" id="IPR036162">
    <property type="entry name" value="Resolvase-like_N_sf"/>
</dbReference>
<reference evidence="2 3" key="1">
    <citation type="submission" date="2017-10" db="EMBL/GenBank/DDBJ databases">
        <title>Sequencing the genomes of 1000 actinobacteria strains.</title>
        <authorList>
            <person name="Klenk H.-P."/>
        </authorList>
    </citation>
    <scope>NUCLEOTIDE SEQUENCE [LARGE SCALE GENOMIC DNA]</scope>
    <source>
        <strain evidence="2 3">DSM 46092</strain>
    </source>
</reference>
<dbReference type="Proteomes" id="UP000243542">
    <property type="component" value="Unassembled WGS sequence"/>
</dbReference>
<gene>
    <name evidence="2" type="ORF">ATK36_4611</name>
</gene>
<sequence length="142" mass="15427">MADNSYPDLCDLRDRLATLPLPKLAASKPPAVYGYVRTAVFDMAYADGCTDLLRDWSQREGWRLGGVFRDLGVLGSVLERPGFTGLLDVLRLPDSTAALVLTNRHLSDSNSVAAHLTQTIRRTGATLRVLADVIEANGVCEP</sequence>
<proteinExistence type="predicted"/>
<dbReference type="SUPFAM" id="SSF53041">
    <property type="entry name" value="Resolvase-like"/>
    <property type="match status" value="1"/>
</dbReference>
<name>A0A2A9FDL5_9PSEU</name>
<protein>
    <submittedName>
        <fullName evidence="2">Resolvase-like protein</fullName>
    </submittedName>
</protein>
<dbReference type="GO" id="GO:0000150">
    <property type="term" value="F:DNA strand exchange activity"/>
    <property type="evidence" value="ECO:0007669"/>
    <property type="project" value="InterPro"/>
</dbReference>
<dbReference type="AlphaFoldDB" id="A0A2A9FDL5"/>
<dbReference type="Pfam" id="PF00239">
    <property type="entry name" value="Resolvase"/>
    <property type="match status" value="1"/>
</dbReference>
<dbReference type="GO" id="GO:0003677">
    <property type="term" value="F:DNA binding"/>
    <property type="evidence" value="ECO:0007669"/>
    <property type="project" value="InterPro"/>
</dbReference>
<evidence type="ECO:0000313" key="2">
    <source>
        <dbReference type="EMBL" id="PFG49454.1"/>
    </source>
</evidence>
<comment type="caution">
    <text evidence="2">The sequence shown here is derived from an EMBL/GenBank/DDBJ whole genome shotgun (WGS) entry which is preliminary data.</text>
</comment>